<dbReference type="PROSITE" id="PS50092">
    <property type="entry name" value="TSP1"/>
    <property type="match status" value="1"/>
</dbReference>
<feature type="chain" id="PRO_5034350421" evidence="3">
    <location>
        <begin position="23"/>
        <end position="503"/>
    </location>
</feature>
<evidence type="ECO:0000313" key="5">
    <source>
        <dbReference type="RefSeq" id="XP_022324243.1"/>
    </source>
</evidence>
<dbReference type="InterPro" id="IPR036383">
    <property type="entry name" value="TSP1_rpt_sf"/>
</dbReference>
<accession>A0A8B8D7Z5</accession>
<protein>
    <submittedName>
        <fullName evidence="5">Uncharacterized protein LOC111125078</fullName>
    </submittedName>
</protein>
<name>A0A8B8D7Z5_CRAVI</name>
<feature type="region of interest" description="Disordered" evidence="1">
    <location>
        <begin position="379"/>
        <end position="488"/>
    </location>
</feature>
<dbReference type="OrthoDB" id="5986449at2759"/>
<evidence type="ECO:0000313" key="4">
    <source>
        <dbReference type="Proteomes" id="UP000694844"/>
    </source>
</evidence>
<keyword evidence="2" id="KW-1133">Transmembrane helix</keyword>
<dbReference type="InterPro" id="IPR000884">
    <property type="entry name" value="TSP1_rpt"/>
</dbReference>
<keyword evidence="2" id="KW-0472">Membrane</keyword>
<keyword evidence="2" id="KW-0812">Transmembrane</keyword>
<dbReference type="Gene3D" id="2.20.100.10">
    <property type="entry name" value="Thrombospondin type-1 (TSP1) repeat"/>
    <property type="match status" value="1"/>
</dbReference>
<gene>
    <name evidence="5" type="primary">LOC111125078</name>
</gene>
<sequence length="503" mass="55231">MLHDISFQLSIILTTICLGLHAEWTTWSSCSKSCDIGIQFRTRLNTRQEQYCNHQYCGDNGIRCSDACYSLSGSANCVEGECVCNLGSRYKYDYRPYYNKQNCAPEVGNCIVRENPPFALAKVSSLNYGYKLQSCVTNDNPNNEVHVIGVYESGSYTVRILPRGETTKPLILVLVSYDPVTWRIDTSVHIDSIVYDVLMTESANPVDILEQSKCGASKLVRFDNLGYATGSDTGGGGSTPRILLTIARLYGPVTSFSGVYTLYSPSIITLQVGGNPLMRISESELLYLSPPVPCRKVLPLNHTTTSFTGTVVPTLPTFSNTEETSTSEKSALFPTLAGSVVFFVLLVVIFVIIRKVYKSSHLPTDQRIPMNFRSIESEQNWTPRPSAPVYHAGLFDRAPSGSPNQPPPPLPPDGITWSHDPPPSYDSIVENQPGRMTSAGGLPPTESPATSVLSDANTDHQESPANQQTHGRLTLPQTGSYVSSDIPPTYESYIAMQHRQTET</sequence>
<proteinExistence type="predicted"/>
<dbReference type="SMART" id="SM00209">
    <property type="entry name" value="TSP1"/>
    <property type="match status" value="1"/>
</dbReference>
<feature type="compositionally biased region" description="Polar residues" evidence="1">
    <location>
        <begin position="463"/>
        <end position="483"/>
    </location>
</feature>
<organism evidence="4 5">
    <name type="scientific">Crassostrea virginica</name>
    <name type="common">Eastern oyster</name>
    <dbReference type="NCBI Taxonomy" id="6565"/>
    <lineage>
        <taxon>Eukaryota</taxon>
        <taxon>Metazoa</taxon>
        <taxon>Spiralia</taxon>
        <taxon>Lophotrochozoa</taxon>
        <taxon>Mollusca</taxon>
        <taxon>Bivalvia</taxon>
        <taxon>Autobranchia</taxon>
        <taxon>Pteriomorphia</taxon>
        <taxon>Ostreida</taxon>
        <taxon>Ostreoidea</taxon>
        <taxon>Ostreidae</taxon>
        <taxon>Crassostrea</taxon>
    </lineage>
</organism>
<evidence type="ECO:0000256" key="2">
    <source>
        <dbReference type="SAM" id="Phobius"/>
    </source>
</evidence>
<evidence type="ECO:0000256" key="3">
    <source>
        <dbReference type="SAM" id="SignalP"/>
    </source>
</evidence>
<feature type="compositionally biased region" description="Polar residues" evidence="1">
    <location>
        <begin position="447"/>
        <end position="456"/>
    </location>
</feature>
<keyword evidence="3" id="KW-0732">Signal</keyword>
<dbReference type="KEGG" id="cvn:111125078"/>
<dbReference type="AlphaFoldDB" id="A0A8B8D7Z5"/>
<feature type="signal peptide" evidence="3">
    <location>
        <begin position="1"/>
        <end position="22"/>
    </location>
</feature>
<keyword evidence="4" id="KW-1185">Reference proteome</keyword>
<reference evidence="5" key="1">
    <citation type="submission" date="2025-08" db="UniProtKB">
        <authorList>
            <consortium name="RefSeq"/>
        </authorList>
    </citation>
    <scope>IDENTIFICATION</scope>
    <source>
        <tissue evidence="5">Whole sample</tissue>
    </source>
</reference>
<dbReference type="SUPFAM" id="SSF82895">
    <property type="entry name" value="TSP-1 type 1 repeat"/>
    <property type="match status" value="1"/>
</dbReference>
<dbReference type="RefSeq" id="XP_022324243.1">
    <property type="nucleotide sequence ID" value="XM_022468535.1"/>
</dbReference>
<evidence type="ECO:0000256" key="1">
    <source>
        <dbReference type="SAM" id="MobiDB-lite"/>
    </source>
</evidence>
<dbReference type="GeneID" id="111125078"/>
<dbReference type="Proteomes" id="UP000694844">
    <property type="component" value="Chromosome 3"/>
</dbReference>
<feature type="transmembrane region" description="Helical" evidence="2">
    <location>
        <begin position="331"/>
        <end position="353"/>
    </location>
</feature>
<dbReference type="Pfam" id="PF00090">
    <property type="entry name" value="TSP_1"/>
    <property type="match status" value="1"/>
</dbReference>